<gene>
    <name evidence="1" type="ORF">EV690_2779</name>
</gene>
<dbReference type="EMBL" id="SMGD01000015">
    <property type="protein sequence ID" value="TCK47084.1"/>
    <property type="molecule type" value="Genomic_DNA"/>
</dbReference>
<sequence length="99" mass="11312">MANFLVKRSLKLNTALCQDTLQELKDFPGIQQIQLSEHTLYLVYDVRKTQLKTILEAANANVKSSRWNKLKQHYYQFTDTNLAQASGHTPSCCNKAPRA</sequence>
<evidence type="ECO:0008006" key="3">
    <source>
        <dbReference type="Google" id="ProtNLM"/>
    </source>
</evidence>
<comment type="caution">
    <text evidence="1">The sequence shown here is derived from an EMBL/GenBank/DDBJ whole genome shotgun (WGS) entry which is preliminary data.</text>
</comment>
<dbReference type="AlphaFoldDB" id="A0A4R1J9I3"/>
<evidence type="ECO:0000313" key="1">
    <source>
        <dbReference type="EMBL" id="TCK47084.1"/>
    </source>
</evidence>
<keyword evidence="2" id="KW-1185">Reference proteome</keyword>
<proteinExistence type="predicted"/>
<organism evidence="1 2">
    <name type="scientific">Celerinatantimonas diazotrophica</name>
    <dbReference type="NCBI Taxonomy" id="412034"/>
    <lineage>
        <taxon>Bacteria</taxon>
        <taxon>Pseudomonadati</taxon>
        <taxon>Pseudomonadota</taxon>
        <taxon>Gammaproteobacteria</taxon>
        <taxon>Celerinatantimonadaceae</taxon>
        <taxon>Celerinatantimonas</taxon>
    </lineage>
</organism>
<evidence type="ECO:0000313" key="2">
    <source>
        <dbReference type="Proteomes" id="UP000295565"/>
    </source>
</evidence>
<protein>
    <recommendedName>
        <fullName evidence="3">Cation transporter</fullName>
    </recommendedName>
</protein>
<name>A0A4R1J9I3_9GAMM</name>
<dbReference type="Proteomes" id="UP000295565">
    <property type="component" value="Unassembled WGS sequence"/>
</dbReference>
<reference evidence="1 2" key="1">
    <citation type="submission" date="2019-03" db="EMBL/GenBank/DDBJ databases">
        <title>Genomic Encyclopedia of Type Strains, Phase IV (KMG-IV): sequencing the most valuable type-strain genomes for metagenomic binning, comparative biology and taxonomic classification.</title>
        <authorList>
            <person name="Goeker M."/>
        </authorList>
    </citation>
    <scope>NUCLEOTIDE SEQUENCE [LARGE SCALE GENOMIC DNA]</scope>
    <source>
        <strain evidence="1 2">DSM 18577</strain>
    </source>
</reference>
<accession>A0A4R1J9I3</accession>
<dbReference type="OrthoDB" id="5822659at2"/>
<dbReference type="RefSeq" id="WP_131913551.1">
    <property type="nucleotide sequence ID" value="NZ_OU594967.1"/>
</dbReference>